<dbReference type="Gene3D" id="1.10.260.40">
    <property type="entry name" value="lambda repressor-like DNA-binding domains"/>
    <property type="match status" value="1"/>
</dbReference>
<dbReference type="Pfam" id="PF01381">
    <property type="entry name" value="HTH_3"/>
    <property type="match status" value="1"/>
</dbReference>
<organism evidence="2 3">
    <name type="scientific">Limosilactobacillus avistercoris</name>
    <dbReference type="NCBI Taxonomy" id="2762243"/>
    <lineage>
        <taxon>Bacteria</taxon>
        <taxon>Bacillati</taxon>
        <taxon>Bacillota</taxon>
        <taxon>Bacilli</taxon>
        <taxon>Lactobacillales</taxon>
        <taxon>Lactobacillaceae</taxon>
        <taxon>Limosilactobacillus</taxon>
    </lineage>
</organism>
<dbReference type="Proteomes" id="UP000616837">
    <property type="component" value="Unassembled WGS sequence"/>
</dbReference>
<dbReference type="EMBL" id="JACSQW010000012">
    <property type="protein sequence ID" value="MBD7895153.1"/>
    <property type="molecule type" value="Genomic_DNA"/>
</dbReference>
<evidence type="ECO:0000313" key="3">
    <source>
        <dbReference type="Proteomes" id="UP000616837"/>
    </source>
</evidence>
<gene>
    <name evidence="2" type="ORF">H9564_05455</name>
</gene>
<comment type="caution">
    <text evidence="2">The sequence shown here is derived from an EMBL/GenBank/DDBJ whole genome shotgun (WGS) entry which is preliminary data.</text>
</comment>
<dbReference type="CDD" id="cd00093">
    <property type="entry name" value="HTH_XRE"/>
    <property type="match status" value="1"/>
</dbReference>
<proteinExistence type="predicted"/>
<keyword evidence="3" id="KW-1185">Reference proteome</keyword>
<dbReference type="SUPFAM" id="SSF47413">
    <property type="entry name" value="lambda repressor-like DNA-binding domains"/>
    <property type="match status" value="1"/>
</dbReference>
<name>A0ABR8PD92_9LACO</name>
<dbReference type="RefSeq" id="WP_191684491.1">
    <property type="nucleotide sequence ID" value="NZ_JACSQW010000012.1"/>
</dbReference>
<accession>A0ABR8PD92</accession>
<feature type="domain" description="HTH cro/C1-type" evidence="1">
    <location>
        <begin position="11"/>
        <end position="67"/>
    </location>
</feature>
<dbReference type="InterPro" id="IPR001387">
    <property type="entry name" value="Cro/C1-type_HTH"/>
</dbReference>
<dbReference type="InterPro" id="IPR010982">
    <property type="entry name" value="Lambda_DNA-bd_dom_sf"/>
</dbReference>
<evidence type="ECO:0000313" key="2">
    <source>
        <dbReference type="EMBL" id="MBD7895153.1"/>
    </source>
</evidence>
<reference evidence="2 3" key="1">
    <citation type="submission" date="2020-08" db="EMBL/GenBank/DDBJ databases">
        <title>A Genomic Blueprint of the Chicken Gut Microbiome.</title>
        <authorList>
            <person name="Gilroy R."/>
            <person name="Ravi A."/>
            <person name="Getino M."/>
            <person name="Pursley I."/>
            <person name="Horton D.L."/>
            <person name="Alikhan N.-F."/>
            <person name="Baker D."/>
            <person name="Gharbi K."/>
            <person name="Hall N."/>
            <person name="Watson M."/>
            <person name="Adriaenssens E.M."/>
            <person name="Foster-Nyarko E."/>
            <person name="Jarju S."/>
            <person name="Secka A."/>
            <person name="Antonio M."/>
            <person name="Oren A."/>
            <person name="Chaudhuri R."/>
            <person name="La Ragione R.M."/>
            <person name="Hildebrand F."/>
            <person name="Pallen M.J."/>
        </authorList>
    </citation>
    <scope>NUCLEOTIDE SEQUENCE [LARGE SCALE GENOMIC DNA]</scope>
    <source>
        <strain evidence="2 3">Sa3CUN2</strain>
    </source>
</reference>
<evidence type="ECO:0000259" key="1">
    <source>
        <dbReference type="PROSITE" id="PS50943"/>
    </source>
</evidence>
<sequence length="210" mass="23336">MKSNKAIGDRIKAVREKLGKTQIDFGLAFNPPVNKSSVSRWEKGETLPSAKRLKYIADLGSVSVDYLINGSGLSLMATKVLLDKAVGGEKLTGDEQKKLAESQLDLRATTSRLAKNSSEEIRQLIEQQGELIDKKPLSILSGYSLSDFLIFFNLVRLYGSDNQNSEMATLLNMFRQIANGTIEYDKDDIIPNIDKFLSSFPVKKDPESSR</sequence>
<dbReference type="PROSITE" id="PS50943">
    <property type="entry name" value="HTH_CROC1"/>
    <property type="match status" value="1"/>
</dbReference>
<protein>
    <submittedName>
        <fullName evidence="2">Helix-turn-helix transcriptional regulator</fullName>
    </submittedName>
</protein>
<dbReference type="SMART" id="SM00530">
    <property type="entry name" value="HTH_XRE"/>
    <property type="match status" value="1"/>
</dbReference>